<sequence>MWGEGNLILNGFNFEYGYMREQRAILENETICKQVEDLRSSFPSSSHSQPLSIENHPVDSAINGGSVSPEIVGNGGLDMVYKPYALGCWHLFCKSRACSAASVMIFEGLNAASPESKYPVRRGFSN</sequence>
<name>A0ABD1ST79_9LAMI</name>
<protein>
    <submittedName>
        <fullName evidence="1">E3 ubiquitin-protein ligase BAH1-like</fullName>
    </submittedName>
</protein>
<dbReference type="InterPro" id="IPR033326">
    <property type="entry name" value="BAH1"/>
</dbReference>
<dbReference type="PANTHER" id="PTHR46764">
    <property type="entry name" value="E3 UBIQUITIN-PROTEIN LIGASE BAH1"/>
    <property type="match status" value="1"/>
</dbReference>
<accession>A0ABD1ST79</accession>
<dbReference type="Proteomes" id="UP001604336">
    <property type="component" value="Unassembled WGS sequence"/>
</dbReference>
<dbReference type="AlphaFoldDB" id="A0ABD1ST79"/>
<reference evidence="2" key="1">
    <citation type="submission" date="2024-07" db="EMBL/GenBank/DDBJ databases">
        <title>Two chromosome-level genome assemblies of Korean endemic species Abeliophyllum distichum and Forsythia ovata (Oleaceae).</title>
        <authorList>
            <person name="Jang H."/>
        </authorList>
    </citation>
    <scope>NUCLEOTIDE SEQUENCE [LARGE SCALE GENOMIC DNA]</scope>
</reference>
<comment type="caution">
    <text evidence="1">The sequence shown here is derived from an EMBL/GenBank/DDBJ whole genome shotgun (WGS) entry which is preliminary data.</text>
</comment>
<keyword evidence="2" id="KW-1185">Reference proteome</keyword>
<evidence type="ECO:0000313" key="2">
    <source>
        <dbReference type="Proteomes" id="UP001604336"/>
    </source>
</evidence>
<dbReference type="EMBL" id="JBFOLK010000006">
    <property type="protein sequence ID" value="KAL2503731.1"/>
    <property type="molecule type" value="Genomic_DNA"/>
</dbReference>
<dbReference type="PANTHER" id="PTHR46764:SF2">
    <property type="entry name" value="E3 UBIQUITIN-PROTEIN LIGASE BAH1-LIKE-RELATED"/>
    <property type="match status" value="1"/>
</dbReference>
<evidence type="ECO:0000313" key="1">
    <source>
        <dbReference type="EMBL" id="KAL2503731.1"/>
    </source>
</evidence>
<organism evidence="1 2">
    <name type="scientific">Abeliophyllum distichum</name>
    <dbReference type="NCBI Taxonomy" id="126358"/>
    <lineage>
        <taxon>Eukaryota</taxon>
        <taxon>Viridiplantae</taxon>
        <taxon>Streptophyta</taxon>
        <taxon>Embryophyta</taxon>
        <taxon>Tracheophyta</taxon>
        <taxon>Spermatophyta</taxon>
        <taxon>Magnoliopsida</taxon>
        <taxon>eudicotyledons</taxon>
        <taxon>Gunneridae</taxon>
        <taxon>Pentapetalae</taxon>
        <taxon>asterids</taxon>
        <taxon>lamiids</taxon>
        <taxon>Lamiales</taxon>
        <taxon>Oleaceae</taxon>
        <taxon>Forsythieae</taxon>
        <taxon>Abeliophyllum</taxon>
    </lineage>
</organism>
<gene>
    <name evidence="1" type="ORF">Adt_19352</name>
</gene>
<proteinExistence type="predicted"/>